<proteinExistence type="predicted"/>
<evidence type="ECO:0000313" key="1">
    <source>
        <dbReference type="EMBL" id="EHB93529.1"/>
    </source>
</evidence>
<dbReference type="InterPro" id="IPR024363">
    <property type="entry name" value="DUF3853"/>
</dbReference>
<dbReference type="AlphaFoldDB" id="G5H512"/>
<dbReference type="OrthoDB" id="1151565at2"/>
<gene>
    <name evidence="1" type="ORF">HMPREF9450_00022</name>
</gene>
<sequence>MYANITGETPIAALTVSQLIDLLDKHKSAPAAPIAPARDYTQGYAYGLKGISKLFGVSHATAQRYKDTFLKPAIRQNGRKIVVDVAKALELFDEHAKG</sequence>
<dbReference type="STRING" id="742725.HMPREF9450_00022"/>
<evidence type="ECO:0008006" key="3">
    <source>
        <dbReference type="Google" id="ProtNLM"/>
    </source>
</evidence>
<dbReference type="HOGENOM" id="CLU_149830_1_0_10"/>
<dbReference type="EMBL" id="ADLD01000002">
    <property type="protein sequence ID" value="EHB93529.1"/>
    <property type="molecule type" value="Genomic_DNA"/>
</dbReference>
<dbReference type="Pfam" id="PF12964">
    <property type="entry name" value="DUF3853"/>
    <property type="match status" value="1"/>
</dbReference>
<keyword evidence="2" id="KW-1185">Reference proteome</keyword>
<reference evidence="1 2" key="1">
    <citation type="submission" date="2011-08" db="EMBL/GenBank/DDBJ databases">
        <title>The Genome Sequence of Alistipes indistinctus YIT 12060.</title>
        <authorList>
            <consortium name="The Broad Institute Genome Sequencing Platform"/>
            <person name="Earl A."/>
            <person name="Ward D."/>
            <person name="Feldgarden M."/>
            <person name="Gevers D."/>
            <person name="Morotomi M."/>
            <person name="Young S.K."/>
            <person name="Zeng Q."/>
            <person name="Gargeya S."/>
            <person name="Fitzgerald M."/>
            <person name="Haas B."/>
            <person name="Abouelleil A."/>
            <person name="Alvarado L."/>
            <person name="Arachchi H.M."/>
            <person name="Berlin A."/>
            <person name="Brown A."/>
            <person name="Chapman S.B."/>
            <person name="Chen Z."/>
            <person name="Dunbar C."/>
            <person name="Freedman E."/>
            <person name="Gearin G."/>
            <person name="Gellesch M."/>
            <person name="Goldberg J."/>
            <person name="Griggs A."/>
            <person name="Gujja S."/>
            <person name="Heiman D."/>
            <person name="Howarth C."/>
            <person name="Larson L."/>
            <person name="Lui A."/>
            <person name="MacDonald P.J.P."/>
            <person name="Montmayeur A."/>
            <person name="Murphy C."/>
            <person name="Neiman D."/>
            <person name="Pearson M."/>
            <person name="Priest M."/>
            <person name="Roberts A."/>
            <person name="Saif S."/>
            <person name="Shea T."/>
            <person name="Shenoy N."/>
            <person name="Sisk P."/>
            <person name="Stolte C."/>
            <person name="Sykes S."/>
            <person name="Wortman J."/>
            <person name="Nusbaum C."/>
            <person name="Birren B."/>
        </authorList>
    </citation>
    <scope>NUCLEOTIDE SEQUENCE [LARGE SCALE GENOMIC DNA]</scope>
    <source>
        <strain evidence="1 2">YIT 12060</strain>
    </source>
</reference>
<comment type="caution">
    <text evidence="1">The sequence shown here is derived from an EMBL/GenBank/DDBJ whole genome shotgun (WGS) entry which is preliminary data.</text>
</comment>
<dbReference type="Proteomes" id="UP000006008">
    <property type="component" value="Unassembled WGS sequence"/>
</dbReference>
<evidence type="ECO:0000313" key="2">
    <source>
        <dbReference type="Proteomes" id="UP000006008"/>
    </source>
</evidence>
<dbReference type="RefSeq" id="WP_009132828.1">
    <property type="nucleotide sequence ID" value="NZ_CP102250.1"/>
</dbReference>
<name>G5H512_9BACT</name>
<protein>
    <recommendedName>
        <fullName evidence="3">DUF3853 family protein</fullName>
    </recommendedName>
</protein>
<organism evidence="1 2">
    <name type="scientific">Alistipes indistinctus YIT 12060</name>
    <dbReference type="NCBI Taxonomy" id="742725"/>
    <lineage>
        <taxon>Bacteria</taxon>
        <taxon>Pseudomonadati</taxon>
        <taxon>Bacteroidota</taxon>
        <taxon>Bacteroidia</taxon>
        <taxon>Bacteroidales</taxon>
        <taxon>Rikenellaceae</taxon>
        <taxon>Alistipes</taxon>
    </lineage>
</organism>
<dbReference type="GeneID" id="92816448"/>
<accession>G5H512</accession>
<dbReference type="PATRIC" id="fig|742725.3.peg.21"/>